<evidence type="ECO:0000313" key="2">
    <source>
        <dbReference type="Proteomes" id="UP000178372"/>
    </source>
</evidence>
<dbReference type="EMBL" id="MFZF01000022">
    <property type="protein sequence ID" value="OGK15958.1"/>
    <property type="molecule type" value="Genomic_DNA"/>
</dbReference>
<protein>
    <recommendedName>
        <fullName evidence="3">Four helix bundle protein</fullName>
    </recommendedName>
</protein>
<dbReference type="Pfam" id="PF05635">
    <property type="entry name" value="23S_rRNA_IVP"/>
    <property type="match status" value="1"/>
</dbReference>
<dbReference type="SUPFAM" id="SSF158446">
    <property type="entry name" value="IVS-encoded protein-like"/>
    <property type="match status" value="1"/>
</dbReference>
<dbReference type="PANTHER" id="PTHR38471">
    <property type="entry name" value="FOUR HELIX BUNDLE PROTEIN"/>
    <property type="match status" value="1"/>
</dbReference>
<reference evidence="1 2" key="1">
    <citation type="journal article" date="2016" name="Nat. Commun.">
        <title>Thousands of microbial genomes shed light on interconnected biogeochemical processes in an aquifer system.</title>
        <authorList>
            <person name="Anantharaman K."/>
            <person name="Brown C.T."/>
            <person name="Hug L.A."/>
            <person name="Sharon I."/>
            <person name="Castelle C.J."/>
            <person name="Probst A.J."/>
            <person name="Thomas B.C."/>
            <person name="Singh A."/>
            <person name="Wilkins M.J."/>
            <person name="Karaoz U."/>
            <person name="Brodie E.L."/>
            <person name="Williams K.H."/>
            <person name="Hubbard S.S."/>
            <person name="Banfield J.F."/>
        </authorList>
    </citation>
    <scope>NUCLEOTIDE SEQUENCE [LARGE SCALE GENOMIC DNA]</scope>
</reference>
<dbReference type="InterPro" id="IPR036583">
    <property type="entry name" value="23S_rRNA_IVS_sf"/>
</dbReference>
<dbReference type="NCBIfam" id="TIGR02436">
    <property type="entry name" value="four helix bundle protein"/>
    <property type="match status" value="1"/>
</dbReference>
<dbReference type="Proteomes" id="UP000178372">
    <property type="component" value="Unassembled WGS sequence"/>
</dbReference>
<proteinExistence type="predicted"/>
<dbReference type="PANTHER" id="PTHR38471:SF2">
    <property type="entry name" value="FOUR HELIX BUNDLE PROTEIN"/>
    <property type="match status" value="1"/>
</dbReference>
<dbReference type="CDD" id="cd16377">
    <property type="entry name" value="23S_rRNA_IVP_like"/>
    <property type="match status" value="1"/>
</dbReference>
<organism evidence="1 2">
    <name type="scientific">Candidatus Roizmanbacteria bacterium RIFCSPHIGHO2_01_FULL_39_12b</name>
    <dbReference type="NCBI Taxonomy" id="1802030"/>
    <lineage>
        <taxon>Bacteria</taxon>
        <taxon>Candidatus Roizmaniibacteriota</taxon>
    </lineage>
</organism>
<dbReference type="InterPro" id="IPR012657">
    <property type="entry name" value="23S_rRNA-intervening_sequence"/>
</dbReference>
<dbReference type="Gene3D" id="1.20.1440.60">
    <property type="entry name" value="23S rRNA-intervening sequence"/>
    <property type="match status" value="1"/>
</dbReference>
<accession>A0A1F7GAP0</accession>
<comment type="caution">
    <text evidence="1">The sequence shown here is derived from an EMBL/GenBank/DDBJ whole genome shotgun (WGS) entry which is preliminary data.</text>
</comment>
<evidence type="ECO:0008006" key="3">
    <source>
        <dbReference type="Google" id="ProtNLM"/>
    </source>
</evidence>
<dbReference type="AlphaFoldDB" id="A0A1F7GAP0"/>
<sequence>MEIKNEKYHDKLKKLMDNFVNQVYDKTQRFPKAEIFGVVSQDRRCALSIVLNYIEGYARRRKLVLKNFLEISYGSAKEAKYLTYFANKRGYISDVEYKTLSQEIDQISKLLWGIIVKL</sequence>
<evidence type="ECO:0000313" key="1">
    <source>
        <dbReference type="EMBL" id="OGK15958.1"/>
    </source>
</evidence>
<gene>
    <name evidence="1" type="ORF">A2690_00700</name>
</gene>
<name>A0A1F7GAP0_9BACT</name>